<dbReference type="AlphaFoldDB" id="A0A9W7SQP5"/>
<accession>A0A9W7SQP5</accession>
<feature type="transmembrane region" description="Helical" evidence="2">
    <location>
        <begin position="23"/>
        <end position="42"/>
    </location>
</feature>
<organism evidence="3 4">
    <name type="scientific">Teratosphaeria destructans</name>
    <dbReference type="NCBI Taxonomy" id="418781"/>
    <lineage>
        <taxon>Eukaryota</taxon>
        <taxon>Fungi</taxon>
        <taxon>Dikarya</taxon>
        <taxon>Ascomycota</taxon>
        <taxon>Pezizomycotina</taxon>
        <taxon>Dothideomycetes</taxon>
        <taxon>Dothideomycetidae</taxon>
        <taxon>Mycosphaerellales</taxon>
        <taxon>Teratosphaeriaceae</taxon>
        <taxon>Teratosphaeria</taxon>
    </lineage>
</organism>
<keyword evidence="2" id="KW-0812">Transmembrane</keyword>
<feature type="compositionally biased region" description="Basic residues" evidence="1">
    <location>
        <begin position="188"/>
        <end position="210"/>
    </location>
</feature>
<dbReference type="EMBL" id="RIBY02001934">
    <property type="protein sequence ID" value="KAH9826984.1"/>
    <property type="molecule type" value="Genomic_DNA"/>
</dbReference>
<gene>
    <name evidence="3" type="ORF">Tdes44962_MAKER03215</name>
</gene>
<evidence type="ECO:0000256" key="2">
    <source>
        <dbReference type="SAM" id="Phobius"/>
    </source>
</evidence>
<keyword evidence="4" id="KW-1185">Reference proteome</keyword>
<comment type="caution">
    <text evidence="3">The sequence shown here is derived from an EMBL/GenBank/DDBJ whole genome shotgun (WGS) entry which is preliminary data.</text>
</comment>
<keyword evidence="2" id="KW-0472">Membrane</keyword>
<reference evidence="3 4" key="1">
    <citation type="journal article" date="2018" name="IMA Fungus">
        <title>IMA Genome-F 10: Nine draft genome sequences of Claviceps purpurea s.lat., including C. arundinis, C. humidiphila, and C. cf. spartinae, pseudomolecules for the pitch canker pathogen Fusarium circinatum, draft genome of Davidsoniella eucalypti, Grosmannia galeiformis, Quambalaria eucalypti, and Teratosphaeria destructans.</title>
        <authorList>
            <person name="Wingfield B.D."/>
            <person name="Liu M."/>
            <person name="Nguyen H.D."/>
            <person name="Lane F.A."/>
            <person name="Morgan S.W."/>
            <person name="De Vos L."/>
            <person name="Wilken P.M."/>
            <person name="Duong T.A."/>
            <person name="Aylward J."/>
            <person name="Coetzee M.P."/>
            <person name="Dadej K."/>
            <person name="De Beer Z.W."/>
            <person name="Findlay W."/>
            <person name="Havenga M."/>
            <person name="Kolarik M."/>
            <person name="Menzies J.G."/>
            <person name="Naidoo K."/>
            <person name="Pochopski O."/>
            <person name="Shoukouhi P."/>
            <person name="Santana Q.C."/>
            <person name="Seifert K.A."/>
            <person name="Soal N."/>
            <person name="Steenkamp E.T."/>
            <person name="Tatham C.T."/>
            <person name="van der Nest M.A."/>
            <person name="Wingfield M.J."/>
        </authorList>
    </citation>
    <scope>NUCLEOTIDE SEQUENCE [LARGE SCALE GENOMIC DNA]</scope>
    <source>
        <strain evidence="3">CMW44962</strain>
    </source>
</reference>
<protein>
    <submittedName>
        <fullName evidence="3">Cytochrome-P450</fullName>
    </submittedName>
</protein>
<feature type="transmembrane region" description="Helical" evidence="2">
    <location>
        <begin position="54"/>
        <end position="71"/>
    </location>
</feature>
<proteinExistence type="predicted"/>
<dbReference type="OrthoDB" id="3436860at2759"/>
<sequence length="210" mass="23996">MSIWDKLERYSIFSTKWKLTTHIIQLVLVVIACGLTAPRLFIKTPGPRTRTNTIALSMGAKSIVILAYVILTDHVERLAKWRSLKAQLEIYSFVVAYLEWRAWKRARNMLPTSNNRANTNTAYDPVHANAPGNQDLPPHGTRYEMTETRHYGRNSDGSDASDVALKTGVVKTGGPWDQAHVRDDSRGPRHHHHHGREGSRTRRHSHSRRY</sequence>
<feature type="region of interest" description="Disordered" evidence="1">
    <location>
        <begin position="122"/>
        <end position="142"/>
    </location>
</feature>
<keyword evidence="2" id="KW-1133">Transmembrane helix</keyword>
<feature type="region of interest" description="Disordered" evidence="1">
    <location>
        <begin position="170"/>
        <end position="210"/>
    </location>
</feature>
<dbReference type="Proteomes" id="UP001138500">
    <property type="component" value="Unassembled WGS sequence"/>
</dbReference>
<evidence type="ECO:0000313" key="3">
    <source>
        <dbReference type="EMBL" id="KAH9826984.1"/>
    </source>
</evidence>
<reference evidence="3 4" key="2">
    <citation type="journal article" date="2021" name="Curr. Genet.">
        <title>Genetic response to nitrogen starvation in the aggressive Eucalyptus foliar pathogen Teratosphaeria destructans.</title>
        <authorList>
            <person name="Havenga M."/>
            <person name="Wingfield B.D."/>
            <person name="Wingfield M.J."/>
            <person name="Dreyer L.L."/>
            <person name="Roets F."/>
            <person name="Aylward J."/>
        </authorList>
    </citation>
    <scope>NUCLEOTIDE SEQUENCE [LARGE SCALE GENOMIC DNA]</scope>
    <source>
        <strain evidence="3">CMW44962</strain>
    </source>
</reference>
<name>A0A9W7SQP5_9PEZI</name>
<dbReference type="PROSITE" id="PS51257">
    <property type="entry name" value="PROKAR_LIPOPROTEIN"/>
    <property type="match status" value="1"/>
</dbReference>
<evidence type="ECO:0000313" key="4">
    <source>
        <dbReference type="Proteomes" id="UP001138500"/>
    </source>
</evidence>
<evidence type="ECO:0000256" key="1">
    <source>
        <dbReference type="SAM" id="MobiDB-lite"/>
    </source>
</evidence>